<reference evidence="1 2" key="2">
    <citation type="journal article" date="2016" name="Genome Announc.">
        <title>Complete Genome Sequence of a Strain of Azospirillum thiophilum Isolated from a Sulfide Spring.</title>
        <authorList>
            <person name="Fomenkov A."/>
            <person name="Vincze T."/>
            <person name="Grabovich M."/>
            <person name="Anton B.P."/>
            <person name="Dubinina G."/>
            <person name="Orlova M."/>
            <person name="Belousova E."/>
            <person name="Roberts R.J."/>
        </authorList>
    </citation>
    <scope>NUCLEOTIDE SEQUENCE [LARGE SCALE GENOMIC DNA]</scope>
    <source>
        <strain evidence="1 2">BV-S</strain>
    </source>
</reference>
<organism evidence="1 2">
    <name type="scientific">Azospirillum thiophilum</name>
    <dbReference type="NCBI Taxonomy" id="528244"/>
    <lineage>
        <taxon>Bacteria</taxon>
        <taxon>Pseudomonadati</taxon>
        <taxon>Pseudomonadota</taxon>
        <taxon>Alphaproteobacteria</taxon>
        <taxon>Rhodospirillales</taxon>
        <taxon>Azospirillaceae</taxon>
        <taxon>Azospirillum</taxon>
    </lineage>
</organism>
<keyword evidence="2" id="KW-1185">Reference proteome</keyword>
<dbReference type="Proteomes" id="UP000069935">
    <property type="component" value="Chromosome 4"/>
</dbReference>
<evidence type="ECO:0000313" key="2">
    <source>
        <dbReference type="Proteomes" id="UP000069935"/>
    </source>
</evidence>
<sequence length="79" mass="8471">MPTFGAPMLWTAAGDADFGTGNVVIARVYLRIAGYASETWIKTEIGMAGMLISLMLGGRSRRAGADRAMKVMRQFATKG</sequence>
<evidence type="ECO:0000313" key="1">
    <source>
        <dbReference type="EMBL" id="ALG74085.1"/>
    </source>
</evidence>
<name>A0AAC8W2U5_9PROT</name>
<proteinExistence type="predicted"/>
<dbReference type="AlphaFoldDB" id="A0AAC8W2U5"/>
<dbReference type="EMBL" id="CP012404">
    <property type="protein sequence ID" value="ALG74085.1"/>
    <property type="molecule type" value="Genomic_DNA"/>
</dbReference>
<protein>
    <submittedName>
        <fullName evidence="1">Uncharacterized protein</fullName>
    </submittedName>
</protein>
<accession>A0AAC8W2U5</accession>
<reference evidence="2" key="1">
    <citation type="submission" date="2015-08" db="EMBL/GenBank/DDBJ databases">
        <title>Complete Genome Sequence of Azospirillum thiophilum BV-S.</title>
        <authorList>
            <person name="Fomenkov A."/>
            <person name="Vincze T."/>
            <person name="Grabovich M."/>
            <person name="Dubinina G."/>
            <person name="Orlova M."/>
            <person name="Belousova E."/>
            <person name="Roberts R.J."/>
        </authorList>
    </citation>
    <scope>NUCLEOTIDE SEQUENCE [LARGE SCALE GENOMIC DNA]</scope>
    <source>
        <strain evidence="2">BV-S</strain>
    </source>
</reference>
<dbReference type="KEGG" id="ati:AL072_24075"/>
<gene>
    <name evidence="1" type="ORF">AL072_24075</name>
</gene>